<reference evidence="3" key="1">
    <citation type="journal article" date="2023" name="Mol. Biol. Evol.">
        <title>Third-Generation Sequencing Reveals the Adaptive Role of the Epigenome in Three Deep-Sea Polychaetes.</title>
        <authorList>
            <person name="Perez M."/>
            <person name="Aroh O."/>
            <person name="Sun Y."/>
            <person name="Lan Y."/>
            <person name="Juniper S.K."/>
            <person name="Young C.R."/>
            <person name="Angers B."/>
            <person name="Qian P.Y."/>
        </authorList>
    </citation>
    <scope>NUCLEOTIDE SEQUENCE</scope>
    <source>
        <strain evidence="3">R07B-5</strain>
    </source>
</reference>
<feature type="region of interest" description="Disordered" evidence="1">
    <location>
        <begin position="201"/>
        <end position="221"/>
    </location>
</feature>
<feature type="transmembrane region" description="Helical" evidence="2">
    <location>
        <begin position="327"/>
        <end position="351"/>
    </location>
</feature>
<keyword evidence="2" id="KW-0812">Transmembrane</keyword>
<sequence length="509" mass="55603">MKKRVAAPLSRGREHAIDSLYDPPLYSVGVLQGQSVDKGYPSYGIRSAPMDYSPDCGMDYLNASRDLSPQYPRIDSALSHNRSFELRGPPGGARYDSTPLALDRSRSTDSSRYNGSVLLGHESDNRHSDWSTNRNIGPSKNDLNKSNLSYRERWDRSRRTAPQHSDIPPGVPVITPGSYLPQLSYDSNPSVSTELGTHQIIQNRGNDPSPNRSGQWDTPDSVRKGILINPSKSFDANRSTVVNSGHDQSIVAGSCDVMTHDPVTYRAVPHHEQNGSARPVRDGIHNQSGRSIHNTSHVSTQSTEKEASWGVAREDHGTGIQTRLASLAILSLLALVFALLAMQLMFSLIHQTAAPTNTFLSNASYIVTHEVAMAMTCVVIMLDLCCVLVCAMQGLYAAMLCTCHHGNQGSLNYLRECAATRVIAVCGFFLSIPTFLSALLLFILMEFHTTPAVVATVIITVGVTFSVTSAVHSTYMWQAEKMRETILPMTSGLHLGGAEHPQNELSTLV</sequence>
<dbReference type="PANTHER" id="PTHR39947">
    <property type="entry name" value="IP19862P"/>
    <property type="match status" value="1"/>
</dbReference>
<comment type="caution">
    <text evidence="3">The sequence shown here is derived from an EMBL/GenBank/DDBJ whole genome shotgun (WGS) entry which is preliminary data.</text>
</comment>
<proteinExistence type="predicted"/>
<evidence type="ECO:0000256" key="1">
    <source>
        <dbReference type="SAM" id="MobiDB-lite"/>
    </source>
</evidence>
<protein>
    <submittedName>
        <fullName evidence="3">Uncharacterized protein</fullName>
    </submittedName>
</protein>
<dbReference type="InterPro" id="IPR029201">
    <property type="entry name" value="Jiraiya"/>
</dbReference>
<dbReference type="PANTHER" id="PTHR39947:SF1">
    <property type="entry name" value="IP19862P"/>
    <property type="match status" value="1"/>
</dbReference>
<organism evidence="3 4">
    <name type="scientific">Ridgeia piscesae</name>
    <name type="common">Tubeworm</name>
    <dbReference type="NCBI Taxonomy" id="27915"/>
    <lineage>
        <taxon>Eukaryota</taxon>
        <taxon>Metazoa</taxon>
        <taxon>Spiralia</taxon>
        <taxon>Lophotrochozoa</taxon>
        <taxon>Annelida</taxon>
        <taxon>Polychaeta</taxon>
        <taxon>Sedentaria</taxon>
        <taxon>Canalipalpata</taxon>
        <taxon>Sabellida</taxon>
        <taxon>Siboglinidae</taxon>
        <taxon>Ridgeia</taxon>
    </lineage>
</organism>
<accession>A0AAD9L5R6</accession>
<keyword evidence="2" id="KW-1133">Transmembrane helix</keyword>
<keyword evidence="2" id="KW-0472">Membrane</keyword>
<name>A0AAD9L5R6_RIDPI</name>
<evidence type="ECO:0000313" key="3">
    <source>
        <dbReference type="EMBL" id="KAK2183395.1"/>
    </source>
</evidence>
<feature type="compositionally biased region" description="Polar residues" evidence="1">
    <location>
        <begin position="201"/>
        <end position="218"/>
    </location>
</feature>
<feature type="transmembrane region" description="Helical" evidence="2">
    <location>
        <begin position="451"/>
        <end position="475"/>
    </location>
</feature>
<evidence type="ECO:0000256" key="2">
    <source>
        <dbReference type="SAM" id="Phobius"/>
    </source>
</evidence>
<dbReference type="Proteomes" id="UP001209878">
    <property type="component" value="Unassembled WGS sequence"/>
</dbReference>
<feature type="region of interest" description="Disordered" evidence="1">
    <location>
        <begin position="80"/>
        <end position="172"/>
    </location>
</feature>
<feature type="transmembrane region" description="Helical" evidence="2">
    <location>
        <begin position="371"/>
        <end position="401"/>
    </location>
</feature>
<dbReference type="AlphaFoldDB" id="A0AAD9L5R6"/>
<feature type="transmembrane region" description="Helical" evidence="2">
    <location>
        <begin position="422"/>
        <end position="445"/>
    </location>
</feature>
<dbReference type="EMBL" id="JAODUO010000312">
    <property type="protein sequence ID" value="KAK2183395.1"/>
    <property type="molecule type" value="Genomic_DNA"/>
</dbReference>
<evidence type="ECO:0000313" key="4">
    <source>
        <dbReference type="Proteomes" id="UP001209878"/>
    </source>
</evidence>
<gene>
    <name evidence="3" type="ORF">NP493_313g00008</name>
</gene>
<keyword evidence="4" id="KW-1185">Reference proteome</keyword>
<dbReference type="Pfam" id="PF15038">
    <property type="entry name" value="Jiraiya"/>
    <property type="match status" value="1"/>
</dbReference>